<dbReference type="OrthoDB" id="3244603at2759"/>
<evidence type="ECO:0008006" key="3">
    <source>
        <dbReference type="Google" id="ProtNLM"/>
    </source>
</evidence>
<evidence type="ECO:0000313" key="2">
    <source>
        <dbReference type="RefSeq" id="XP_033456860.1"/>
    </source>
</evidence>
<dbReference type="Gene3D" id="2.30.280.10">
    <property type="entry name" value="SRA-YDG"/>
    <property type="match status" value="1"/>
</dbReference>
<dbReference type="RefSeq" id="XP_033456860.1">
    <property type="nucleotide sequence ID" value="XM_033607934.1"/>
</dbReference>
<keyword evidence="1" id="KW-1185">Reference proteome</keyword>
<organism evidence="2">
    <name type="scientific">Dissoconium aciculare CBS 342.82</name>
    <dbReference type="NCBI Taxonomy" id="1314786"/>
    <lineage>
        <taxon>Eukaryota</taxon>
        <taxon>Fungi</taxon>
        <taxon>Dikarya</taxon>
        <taxon>Ascomycota</taxon>
        <taxon>Pezizomycotina</taxon>
        <taxon>Dothideomycetes</taxon>
        <taxon>Dothideomycetidae</taxon>
        <taxon>Mycosphaerellales</taxon>
        <taxon>Dissoconiaceae</taxon>
        <taxon>Dissoconium</taxon>
    </lineage>
</organism>
<dbReference type="InterPro" id="IPR036987">
    <property type="entry name" value="SRA-YDG_sf"/>
</dbReference>
<dbReference type="GeneID" id="54365733"/>
<proteinExistence type="predicted"/>
<reference evidence="2" key="1">
    <citation type="submission" date="2020-01" db="EMBL/GenBank/DDBJ databases">
        <authorList>
            <consortium name="DOE Joint Genome Institute"/>
            <person name="Haridas S."/>
            <person name="Albert R."/>
            <person name="Binder M."/>
            <person name="Bloem J."/>
            <person name="Labutti K."/>
            <person name="Salamov A."/>
            <person name="Andreopoulos B."/>
            <person name="Baker S.E."/>
            <person name="Barry K."/>
            <person name="Bills G."/>
            <person name="Bluhm B.H."/>
            <person name="Cannon C."/>
            <person name="Castanera R."/>
            <person name="Culley D.E."/>
            <person name="Daum C."/>
            <person name="Ezra D."/>
            <person name="Gonzalez J.B."/>
            <person name="Henrissat B."/>
            <person name="Kuo A."/>
            <person name="Liang C."/>
            <person name="Lipzen A."/>
            <person name="Lutzoni F."/>
            <person name="Magnuson J."/>
            <person name="Mondo S."/>
            <person name="Nolan M."/>
            <person name="Ohm R."/>
            <person name="Pangilinan J."/>
            <person name="Park H.-J."/>
            <person name="Ramirez L."/>
            <person name="Alfaro M."/>
            <person name="Sun H."/>
            <person name="Tritt A."/>
            <person name="Yoshinaga Y."/>
            <person name="Zwiers L.-H."/>
            <person name="Turgeon B.G."/>
            <person name="Goodwin S.B."/>
            <person name="Spatafora J.W."/>
            <person name="Crous P.W."/>
            <person name="Grigoriev I.V."/>
        </authorList>
    </citation>
    <scope>NUCLEOTIDE SEQUENCE</scope>
    <source>
        <strain evidence="2">CBS 342.82</strain>
    </source>
</reference>
<dbReference type="AlphaFoldDB" id="A0A6J3LWZ2"/>
<evidence type="ECO:0000313" key="1">
    <source>
        <dbReference type="Proteomes" id="UP000504637"/>
    </source>
</evidence>
<accession>A0A6J3LWZ2</accession>
<name>A0A6J3LWZ2_9PEZI</name>
<dbReference type="SUPFAM" id="SSF88697">
    <property type="entry name" value="PUA domain-like"/>
    <property type="match status" value="1"/>
</dbReference>
<reference evidence="2" key="2">
    <citation type="submission" date="2020-04" db="EMBL/GenBank/DDBJ databases">
        <authorList>
            <consortium name="NCBI Genome Project"/>
        </authorList>
    </citation>
    <scope>NUCLEOTIDE SEQUENCE</scope>
    <source>
        <strain evidence="2">CBS 342.82</strain>
    </source>
</reference>
<protein>
    <recommendedName>
        <fullName evidence="3">YDG domain-containing protein</fullName>
    </recommendedName>
</protein>
<sequence>MTTSDPLSIPSLSLISTFTSPKRDSILPHLHHNHHHHSTSIFDPSYLLSRTRWIRDILDPLIARQGPEALSSSEILHLDDFLRTLLSADLPQADLRYSRLHLAVEAISGGATRWPSGLVERCDLLRESWEGRYGAPLKGWGTLLYEGDGARLGGVCRPADVTREHLLLRWLRQPDAKLNPAQSRRCGDLGFVPGDWWISPLFALRAGIIDRTTLDGGIVADSRGAYAIVMTDDDEIPDAIPYTFQYRTRNADPGRYRLTSGAVDSHNPVRVLRCHTLHGFWRPRAGIRYDGLHEVSGWSIQGGPRSEDVTYIVRFRRLSTENDMSLVLCRPWSDEAEDYVEYKRIRREERMRQGLGAHVGRIDGAGEERLDDDG</sequence>
<reference evidence="2" key="3">
    <citation type="submission" date="2025-08" db="UniProtKB">
        <authorList>
            <consortium name="RefSeq"/>
        </authorList>
    </citation>
    <scope>IDENTIFICATION</scope>
    <source>
        <strain evidence="2">CBS 342.82</strain>
    </source>
</reference>
<dbReference type="Proteomes" id="UP000504637">
    <property type="component" value="Unplaced"/>
</dbReference>
<dbReference type="InterPro" id="IPR015947">
    <property type="entry name" value="PUA-like_sf"/>
</dbReference>
<gene>
    <name evidence="2" type="ORF">K489DRAFT_412513</name>
</gene>